<proteinExistence type="inferred from homology"/>
<protein>
    <submittedName>
        <fullName evidence="7">Cytochrome C biogenesis protein</fullName>
    </submittedName>
</protein>
<keyword evidence="5 6" id="KW-0472">Membrane</keyword>
<reference evidence="7 8" key="1">
    <citation type="submission" date="2018-11" db="EMBL/GenBank/DDBJ databases">
        <title>Draft genome sequence of Ferruginibacter sp. BO-59.</title>
        <authorList>
            <person name="Im W.T."/>
        </authorList>
    </citation>
    <scope>NUCLEOTIDE SEQUENCE [LARGE SCALE GENOMIC DNA]</scope>
    <source>
        <strain evidence="7 8">BO-59</strain>
    </source>
</reference>
<feature type="transmembrane region" description="Helical" evidence="6">
    <location>
        <begin position="154"/>
        <end position="176"/>
    </location>
</feature>
<feature type="transmembrane region" description="Helical" evidence="6">
    <location>
        <begin position="122"/>
        <end position="142"/>
    </location>
</feature>
<dbReference type="RefSeq" id="WP_123119662.1">
    <property type="nucleotide sequence ID" value="NZ_RJJR01000002.1"/>
</dbReference>
<evidence type="ECO:0000256" key="6">
    <source>
        <dbReference type="SAM" id="Phobius"/>
    </source>
</evidence>
<evidence type="ECO:0000256" key="5">
    <source>
        <dbReference type="ARBA" id="ARBA00023136"/>
    </source>
</evidence>
<dbReference type="GO" id="GO:0017004">
    <property type="term" value="P:cytochrome complex assembly"/>
    <property type="evidence" value="ECO:0007669"/>
    <property type="project" value="InterPro"/>
</dbReference>
<gene>
    <name evidence="7" type="ORF">EFY79_05485</name>
</gene>
<organism evidence="7 8">
    <name type="scientific">Hanamia caeni</name>
    <dbReference type="NCBI Taxonomy" id="2294116"/>
    <lineage>
        <taxon>Bacteria</taxon>
        <taxon>Pseudomonadati</taxon>
        <taxon>Bacteroidota</taxon>
        <taxon>Chitinophagia</taxon>
        <taxon>Chitinophagales</taxon>
        <taxon>Chitinophagaceae</taxon>
        <taxon>Hanamia</taxon>
    </lineage>
</organism>
<feature type="transmembrane region" description="Helical" evidence="6">
    <location>
        <begin position="188"/>
        <end position="215"/>
    </location>
</feature>
<comment type="caution">
    <text evidence="7">The sequence shown here is derived from an EMBL/GenBank/DDBJ whole genome shotgun (WGS) entry which is preliminary data.</text>
</comment>
<keyword evidence="4 6" id="KW-1133">Transmembrane helix</keyword>
<keyword evidence="3 6" id="KW-0812">Transmembrane</keyword>
<accession>A0A3M9NPY8</accession>
<keyword evidence="8" id="KW-1185">Reference proteome</keyword>
<dbReference type="GO" id="GO:0015232">
    <property type="term" value="F:heme transmembrane transporter activity"/>
    <property type="evidence" value="ECO:0007669"/>
    <property type="project" value="InterPro"/>
</dbReference>
<dbReference type="EMBL" id="RJJR01000002">
    <property type="protein sequence ID" value="RNI39098.1"/>
    <property type="molecule type" value="Genomic_DNA"/>
</dbReference>
<feature type="transmembrane region" description="Helical" evidence="6">
    <location>
        <begin position="46"/>
        <end position="65"/>
    </location>
</feature>
<dbReference type="GO" id="GO:0016020">
    <property type="term" value="C:membrane"/>
    <property type="evidence" value="ECO:0007669"/>
    <property type="project" value="UniProtKB-SubCell"/>
</dbReference>
<dbReference type="Proteomes" id="UP000267223">
    <property type="component" value="Unassembled WGS sequence"/>
</dbReference>
<feature type="transmembrane region" description="Helical" evidence="6">
    <location>
        <begin position="21"/>
        <end position="40"/>
    </location>
</feature>
<evidence type="ECO:0000256" key="2">
    <source>
        <dbReference type="ARBA" id="ARBA00010544"/>
    </source>
</evidence>
<dbReference type="Pfam" id="PF03379">
    <property type="entry name" value="CcmB"/>
    <property type="match status" value="1"/>
</dbReference>
<evidence type="ECO:0000256" key="1">
    <source>
        <dbReference type="ARBA" id="ARBA00004141"/>
    </source>
</evidence>
<dbReference type="AlphaFoldDB" id="A0A3M9NPY8"/>
<feature type="transmembrane region" description="Helical" evidence="6">
    <location>
        <begin position="77"/>
        <end position="110"/>
    </location>
</feature>
<name>A0A3M9NPY8_9BACT</name>
<evidence type="ECO:0000313" key="7">
    <source>
        <dbReference type="EMBL" id="RNI39098.1"/>
    </source>
</evidence>
<comment type="similarity">
    <text evidence="2">Belongs to the CcmB/CycW/HelB family.</text>
</comment>
<sequence>MSKIITLLKKDFLLELRQQHTFFGILLYVASTIFVLYLAMGQPESTVYNGLFWMIQLFVCINAVAKSFMQESKGRMLYFYTITSPVHFIIGKLIYSIIIMLLMVLLSLLLFRILLGNPVFNYLQFVGIAFLGGMSLSLVFTLMSAIAAKAQQNAAIMAILGFPLIIPQLLLLIRLSRAAYGEVFREGALLQISLLLGGLDILVIVLGIVLFPFLWRD</sequence>
<evidence type="ECO:0000256" key="3">
    <source>
        <dbReference type="ARBA" id="ARBA00022692"/>
    </source>
</evidence>
<dbReference type="OrthoDB" id="9788444at2"/>
<evidence type="ECO:0000256" key="4">
    <source>
        <dbReference type="ARBA" id="ARBA00022989"/>
    </source>
</evidence>
<dbReference type="InterPro" id="IPR003544">
    <property type="entry name" value="Cyt_c_biogenesis_CcmB"/>
</dbReference>
<comment type="subcellular location">
    <subcellularLocation>
        <location evidence="1">Membrane</location>
        <topology evidence="1">Multi-pass membrane protein</topology>
    </subcellularLocation>
</comment>
<evidence type="ECO:0000313" key="8">
    <source>
        <dbReference type="Proteomes" id="UP000267223"/>
    </source>
</evidence>